<protein>
    <recommendedName>
        <fullName evidence="8">AP2/ERF domain-containing protein</fullName>
    </recommendedName>
</protein>
<dbReference type="GO" id="GO:0005634">
    <property type="term" value="C:nucleus"/>
    <property type="evidence" value="ECO:0007669"/>
    <property type="project" value="UniProtKB-SubCell"/>
</dbReference>
<evidence type="ECO:0000256" key="2">
    <source>
        <dbReference type="ARBA" id="ARBA00022745"/>
    </source>
</evidence>
<feature type="domain" description="AP2/ERF" evidence="8">
    <location>
        <begin position="36"/>
        <end position="93"/>
    </location>
</feature>
<evidence type="ECO:0000256" key="1">
    <source>
        <dbReference type="ARBA" id="ARBA00004123"/>
    </source>
</evidence>
<keyword evidence="5" id="KW-0804">Transcription</keyword>
<dbReference type="Proteomes" id="UP000289738">
    <property type="component" value="Chromosome B01"/>
</dbReference>
<keyword evidence="10" id="KW-1185">Reference proteome</keyword>
<feature type="compositionally biased region" description="Polar residues" evidence="7">
    <location>
        <begin position="1"/>
        <end position="20"/>
    </location>
</feature>
<evidence type="ECO:0000259" key="8">
    <source>
        <dbReference type="PROSITE" id="PS51032"/>
    </source>
</evidence>
<evidence type="ECO:0000256" key="3">
    <source>
        <dbReference type="ARBA" id="ARBA00023015"/>
    </source>
</evidence>
<keyword evidence="3" id="KW-0805">Transcription regulation</keyword>
<dbReference type="GO" id="GO:0003700">
    <property type="term" value="F:DNA-binding transcription factor activity"/>
    <property type="evidence" value="ECO:0007669"/>
    <property type="project" value="InterPro"/>
</dbReference>
<keyword evidence="6" id="KW-0539">Nucleus</keyword>
<dbReference type="PANTHER" id="PTHR31677">
    <property type="entry name" value="AP2 DOMAIN CLASS TRANSCRIPTION FACTOR"/>
    <property type="match status" value="1"/>
</dbReference>
<proteinExistence type="predicted"/>
<sequence>MEKPPENQSSHLKNNSSTTANHHKQEGVNNNGNRTKYRGVRQRQSGRYTAEIRDPQSKKQRWLGTYTTPEEAARAYDAAARALRGHKAWTNFLDYPTNNNNDLENPNPFLSFSSSSNILLLRFLLDFINSSSNPSLVFSAQQLYDQLLLNGISSSNNNNNCRLTETVFSHEIMRNGNYNNSGVLFGHFPMQTDFDGDFNNKNNNFSSTNMVDNGHLMEEGSVFQCPEIHNHHPHDEEDLLAAFWMDESNTSVDAFK</sequence>
<dbReference type="Gene3D" id="3.30.730.10">
    <property type="entry name" value="AP2/ERF domain"/>
    <property type="match status" value="1"/>
</dbReference>
<dbReference type="PANTHER" id="PTHR31677:SF146">
    <property type="entry name" value="ETHYLENE-RESPONSIVE TRANSCRIPTION FACTOR ESR2"/>
    <property type="match status" value="1"/>
</dbReference>
<dbReference type="AlphaFoldDB" id="A0A445AZD6"/>
<dbReference type="GO" id="GO:0003677">
    <property type="term" value="F:DNA binding"/>
    <property type="evidence" value="ECO:0007669"/>
    <property type="project" value="UniProtKB-KW"/>
</dbReference>
<dbReference type="InterPro" id="IPR016177">
    <property type="entry name" value="DNA-bd_dom_sf"/>
</dbReference>
<name>A0A445AZD6_ARAHY</name>
<comment type="subcellular location">
    <subcellularLocation>
        <location evidence="1">Nucleus</location>
    </subcellularLocation>
</comment>
<evidence type="ECO:0000313" key="10">
    <source>
        <dbReference type="Proteomes" id="UP000289738"/>
    </source>
</evidence>
<keyword evidence="4" id="KW-0238">DNA-binding</keyword>
<evidence type="ECO:0000256" key="7">
    <source>
        <dbReference type="SAM" id="MobiDB-lite"/>
    </source>
</evidence>
<accession>A0A445AZD6</accession>
<evidence type="ECO:0000313" key="9">
    <source>
        <dbReference type="EMBL" id="RYR31778.1"/>
    </source>
</evidence>
<organism evidence="9 10">
    <name type="scientific">Arachis hypogaea</name>
    <name type="common">Peanut</name>
    <dbReference type="NCBI Taxonomy" id="3818"/>
    <lineage>
        <taxon>Eukaryota</taxon>
        <taxon>Viridiplantae</taxon>
        <taxon>Streptophyta</taxon>
        <taxon>Embryophyta</taxon>
        <taxon>Tracheophyta</taxon>
        <taxon>Spermatophyta</taxon>
        <taxon>Magnoliopsida</taxon>
        <taxon>eudicotyledons</taxon>
        <taxon>Gunneridae</taxon>
        <taxon>Pentapetalae</taxon>
        <taxon>rosids</taxon>
        <taxon>fabids</taxon>
        <taxon>Fabales</taxon>
        <taxon>Fabaceae</taxon>
        <taxon>Papilionoideae</taxon>
        <taxon>50 kb inversion clade</taxon>
        <taxon>dalbergioids sensu lato</taxon>
        <taxon>Dalbergieae</taxon>
        <taxon>Pterocarpus clade</taxon>
        <taxon>Arachis</taxon>
    </lineage>
</organism>
<dbReference type="InterPro" id="IPR001471">
    <property type="entry name" value="AP2/ERF_dom"/>
</dbReference>
<evidence type="ECO:0000256" key="6">
    <source>
        <dbReference type="ARBA" id="ARBA00023242"/>
    </source>
</evidence>
<dbReference type="GO" id="GO:0009873">
    <property type="term" value="P:ethylene-activated signaling pathway"/>
    <property type="evidence" value="ECO:0007669"/>
    <property type="project" value="UniProtKB-KW"/>
</dbReference>
<evidence type="ECO:0000256" key="4">
    <source>
        <dbReference type="ARBA" id="ARBA00023125"/>
    </source>
</evidence>
<dbReference type="Pfam" id="PF00847">
    <property type="entry name" value="AP2"/>
    <property type="match status" value="1"/>
</dbReference>
<dbReference type="FunFam" id="3.30.730.10:FF:000001">
    <property type="entry name" value="Ethylene-responsive transcription factor 2"/>
    <property type="match status" value="1"/>
</dbReference>
<keyword evidence="2" id="KW-0936">Ethylene signaling pathway</keyword>
<dbReference type="PRINTS" id="PR00367">
    <property type="entry name" value="ETHRSPELEMNT"/>
</dbReference>
<dbReference type="PROSITE" id="PS51032">
    <property type="entry name" value="AP2_ERF"/>
    <property type="match status" value="1"/>
</dbReference>
<dbReference type="CDD" id="cd00018">
    <property type="entry name" value="AP2"/>
    <property type="match status" value="1"/>
</dbReference>
<feature type="region of interest" description="Disordered" evidence="7">
    <location>
        <begin position="1"/>
        <end position="62"/>
    </location>
</feature>
<gene>
    <name evidence="9" type="ORF">Ahy_B01g056681</name>
</gene>
<dbReference type="OrthoDB" id="1902708at2759"/>
<dbReference type="STRING" id="3818.A0A445AZD6"/>
<dbReference type="SMART" id="SM00380">
    <property type="entry name" value="AP2"/>
    <property type="match status" value="1"/>
</dbReference>
<dbReference type="SUPFAM" id="SSF54171">
    <property type="entry name" value="DNA-binding domain"/>
    <property type="match status" value="1"/>
</dbReference>
<comment type="caution">
    <text evidence="9">The sequence shown here is derived from an EMBL/GenBank/DDBJ whole genome shotgun (WGS) entry which is preliminary data.</text>
</comment>
<reference evidence="9 10" key="1">
    <citation type="submission" date="2019-01" db="EMBL/GenBank/DDBJ databases">
        <title>Sequencing of cultivated peanut Arachis hypogaea provides insights into genome evolution and oil improvement.</title>
        <authorList>
            <person name="Chen X."/>
        </authorList>
    </citation>
    <scope>NUCLEOTIDE SEQUENCE [LARGE SCALE GENOMIC DNA]</scope>
    <source>
        <strain evidence="10">cv. Fuhuasheng</strain>
        <tissue evidence="9">Leaves</tissue>
    </source>
</reference>
<evidence type="ECO:0000256" key="5">
    <source>
        <dbReference type="ARBA" id="ARBA00023163"/>
    </source>
</evidence>
<dbReference type="InterPro" id="IPR036955">
    <property type="entry name" value="AP2/ERF_dom_sf"/>
</dbReference>
<dbReference type="EMBL" id="SDMP01000011">
    <property type="protein sequence ID" value="RYR31778.1"/>
    <property type="molecule type" value="Genomic_DNA"/>
</dbReference>